<dbReference type="Gene3D" id="3.10.450.50">
    <property type="match status" value="1"/>
</dbReference>
<dbReference type="EMBL" id="JACSPO010000009">
    <property type="protein sequence ID" value="MBD8063320.1"/>
    <property type="molecule type" value="Genomic_DNA"/>
</dbReference>
<dbReference type="InterPro" id="IPR027843">
    <property type="entry name" value="DUF4440"/>
</dbReference>
<sequence>MNAEGLVAAAWEAEEALLAPAVRSDRPRLESLLAPDFTEIGQSGRLWTREEIVAALVGDTTPLPPAVLTEREVRPVGPDTVLLTYRLELDGAVSRRSSLWRRDGDGVRCLFHQGTPVPS</sequence>
<dbReference type="Pfam" id="PF14534">
    <property type="entry name" value="DUF4440"/>
    <property type="match status" value="1"/>
</dbReference>
<gene>
    <name evidence="2" type="ORF">H9624_13430</name>
</gene>
<proteinExistence type="predicted"/>
<dbReference type="RefSeq" id="WP_251840412.1">
    <property type="nucleotide sequence ID" value="NZ_JACSPO010000009.1"/>
</dbReference>
<keyword evidence="3" id="KW-1185">Reference proteome</keyword>
<dbReference type="InterPro" id="IPR032710">
    <property type="entry name" value="NTF2-like_dom_sf"/>
</dbReference>
<protein>
    <submittedName>
        <fullName evidence="2">Nuclear transport factor 2 family protein</fullName>
    </submittedName>
</protein>
<evidence type="ECO:0000313" key="2">
    <source>
        <dbReference type="EMBL" id="MBD8063320.1"/>
    </source>
</evidence>
<name>A0ABR8Z4S6_9MICO</name>
<dbReference type="Proteomes" id="UP000661894">
    <property type="component" value="Unassembled WGS sequence"/>
</dbReference>
<dbReference type="SUPFAM" id="SSF54427">
    <property type="entry name" value="NTF2-like"/>
    <property type="match status" value="1"/>
</dbReference>
<accession>A0ABR8Z4S6</accession>
<reference evidence="2 3" key="1">
    <citation type="submission" date="2020-08" db="EMBL/GenBank/DDBJ databases">
        <title>A Genomic Blueprint of the Chicken Gut Microbiome.</title>
        <authorList>
            <person name="Gilroy R."/>
            <person name="Ravi A."/>
            <person name="Getino M."/>
            <person name="Pursley I."/>
            <person name="Horton D.L."/>
            <person name="Alikhan N.-F."/>
            <person name="Baker D."/>
            <person name="Gharbi K."/>
            <person name="Hall N."/>
            <person name="Watson M."/>
            <person name="Adriaenssens E.M."/>
            <person name="Foster-Nyarko E."/>
            <person name="Jarju S."/>
            <person name="Secka A."/>
            <person name="Antonio M."/>
            <person name="Oren A."/>
            <person name="Chaudhuri R."/>
            <person name="La Ragione R.M."/>
            <person name="Hildebrand F."/>
            <person name="Pallen M.J."/>
        </authorList>
    </citation>
    <scope>NUCLEOTIDE SEQUENCE [LARGE SCALE GENOMIC DNA]</scope>
    <source>
        <strain evidence="2 3">Sa1BUA1</strain>
    </source>
</reference>
<evidence type="ECO:0000259" key="1">
    <source>
        <dbReference type="Pfam" id="PF14534"/>
    </source>
</evidence>
<evidence type="ECO:0000313" key="3">
    <source>
        <dbReference type="Proteomes" id="UP000661894"/>
    </source>
</evidence>
<organism evidence="2 3">
    <name type="scientific">Oceanitalea stevensii</name>
    <dbReference type="NCBI Taxonomy" id="2763072"/>
    <lineage>
        <taxon>Bacteria</taxon>
        <taxon>Bacillati</taxon>
        <taxon>Actinomycetota</taxon>
        <taxon>Actinomycetes</taxon>
        <taxon>Micrococcales</taxon>
        <taxon>Bogoriellaceae</taxon>
        <taxon>Georgenia</taxon>
    </lineage>
</organism>
<feature type="domain" description="DUF4440" evidence="1">
    <location>
        <begin position="12"/>
        <end position="106"/>
    </location>
</feature>
<comment type="caution">
    <text evidence="2">The sequence shown here is derived from an EMBL/GenBank/DDBJ whole genome shotgun (WGS) entry which is preliminary data.</text>
</comment>